<accession>A0A921UUT8</accession>
<reference evidence="1" key="1">
    <citation type="journal article" date="2019" name="BMC Genomics">
        <title>A new reference genome for Sorghum bicolor reveals high levels of sequence similarity between sweet and grain genotypes: implications for the genetics of sugar metabolism.</title>
        <authorList>
            <person name="Cooper E.A."/>
            <person name="Brenton Z.W."/>
            <person name="Flinn B.S."/>
            <person name="Jenkins J."/>
            <person name="Shu S."/>
            <person name="Flowers D."/>
            <person name="Luo F."/>
            <person name="Wang Y."/>
            <person name="Xia P."/>
            <person name="Barry K."/>
            <person name="Daum C."/>
            <person name="Lipzen A."/>
            <person name="Yoshinaga Y."/>
            <person name="Schmutz J."/>
            <person name="Saski C."/>
            <person name="Vermerris W."/>
            <person name="Kresovich S."/>
        </authorList>
    </citation>
    <scope>NUCLEOTIDE SEQUENCE</scope>
</reference>
<dbReference type="EMBL" id="CM027681">
    <property type="protein sequence ID" value="KAG0545424.1"/>
    <property type="molecule type" value="Genomic_DNA"/>
</dbReference>
<evidence type="ECO:0000313" key="1">
    <source>
        <dbReference type="EMBL" id="KAG0545424.1"/>
    </source>
</evidence>
<name>A0A921UUT8_SORBI</name>
<gene>
    <name evidence="1" type="ORF">BDA96_02G360300</name>
</gene>
<evidence type="ECO:0000313" key="2">
    <source>
        <dbReference type="Proteomes" id="UP000807115"/>
    </source>
</evidence>
<dbReference type="Proteomes" id="UP000807115">
    <property type="component" value="Chromosome 2"/>
</dbReference>
<dbReference type="Gramene" id="EER97388">
    <property type="protein sequence ID" value="EER97388"/>
    <property type="gene ID" value="SORBI_3002G343800"/>
</dbReference>
<organism evidence="1 2">
    <name type="scientific">Sorghum bicolor</name>
    <name type="common">Sorghum</name>
    <name type="synonym">Sorghum vulgare</name>
    <dbReference type="NCBI Taxonomy" id="4558"/>
    <lineage>
        <taxon>Eukaryota</taxon>
        <taxon>Viridiplantae</taxon>
        <taxon>Streptophyta</taxon>
        <taxon>Embryophyta</taxon>
        <taxon>Tracheophyta</taxon>
        <taxon>Spermatophyta</taxon>
        <taxon>Magnoliopsida</taxon>
        <taxon>Liliopsida</taxon>
        <taxon>Poales</taxon>
        <taxon>Poaceae</taxon>
        <taxon>PACMAD clade</taxon>
        <taxon>Panicoideae</taxon>
        <taxon>Andropogonodae</taxon>
        <taxon>Andropogoneae</taxon>
        <taxon>Sorghinae</taxon>
        <taxon>Sorghum</taxon>
    </lineage>
</organism>
<protein>
    <submittedName>
        <fullName evidence="1">Uncharacterized protein</fullName>
    </submittedName>
</protein>
<dbReference type="AlphaFoldDB" id="A0A921UUT8"/>
<reference evidence="1" key="2">
    <citation type="submission" date="2020-10" db="EMBL/GenBank/DDBJ databases">
        <authorList>
            <person name="Cooper E.A."/>
            <person name="Brenton Z.W."/>
            <person name="Flinn B.S."/>
            <person name="Jenkins J."/>
            <person name="Shu S."/>
            <person name="Flowers D."/>
            <person name="Luo F."/>
            <person name="Wang Y."/>
            <person name="Xia P."/>
            <person name="Barry K."/>
            <person name="Daum C."/>
            <person name="Lipzen A."/>
            <person name="Yoshinaga Y."/>
            <person name="Schmutz J."/>
            <person name="Saski C."/>
            <person name="Vermerris W."/>
            <person name="Kresovich S."/>
        </authorList>
    </citation>
    <scope>NUCLEOTIDE SEQUENCE</scope>
</reference>
<sequence length="69" mass="8063">MHLPVKMCIQQSDAISLDLQGHVLSPLLWLFLYQHKNLFTMCLIECFTKIPQKRFTNFGHIIPFKLSTS</sequence>
<proteinExistence type="predicted"/>
<comment type="caution">
    <text evidence="1">The sequence shown here is derived from an EMBL/GenBank/DDBJ whole genome shotgun (WGS) entry which is preliminary data.</text>
</comment>